<feature type="compositionally biased region" description="Low complexity" evidence="1">
    <location>
        <begin position="241"/>
        <end position="276"/>
    </location>
</feature>
<dbReference type="AlphaFoldDB" id="A0A9C6U0Y4"/>
<dbReference type="GeneID" id="127748482"/>
<keyword evidence="2" id="KW-1185">Reference proteome</keyword>
<dbReference type="Proteomes" id="UP000515211">
    <property type="component" value="Chromosome 6"/>
</dbReference>
<dbReference type="RefSeq" id="XP_052119009.1">
    <property type="nucleotide sequence ID" value="XM_052263049.1"/>
</dbReference>
<organism evidence="2 3">
    <name type="scientific">Arachis duranensis</name>
    <name type="common">Wild peanut</name>
    <dbReference type="NCBI Taxonomy" id="130453"/>
    <lineage>
        <taxon>Eukaryota</taxon>
        <taxon>Viridiplantae</taxon>
        <taxon>Streptophyta</taxon>
        <taxon>Embryophyta</taxon>
        <taxon>Tracheophyta</taxon>
        <taxon>Spermatophyta</taxon>
        <taxon>Magnoliopsida</taxon>
        <taxon>eudicotyledons</taxon>
        <taxon>Gunneridae</taxon>
        <taxon>Pentapetalae</taxon>
        <taxon>rosids</taxon>
        <taxon>fabids</taxon>
        <taxon>Fabales</taxon>
        <taxon>Fabaceae</taxon>
        <taxon>Papilionoideae</taxon>
        <taxon>50 kb inversion clade</taxon>
        <taxon>dalbergioids sensu lato</taxon>
        <taxon>Dalbergieae</taxon>
        <taxon>Pterocarpus clade</taxon>
        <taxon>Arachis</taxon>
    </lineage>
</organism>
<feature type="region of interest" description="Disordered" evidence="1">
    <location>
        <begin position="39"/>
        <end position="68"/>
    </location>
</feature>
<feature type="region of interest" description="Disordered" evidence="1">
    <location>
        <begin position="191"/>
        <end position="301"/>
    </location>
</feature>
<accession>A0A9C6U0Y4</accession>
<feature type="compositionally biased region" description="Low complexity" evidence="1">
    <location>
        <begin position="291"/>
        <end position="301"/>
    </location>
</feature>
<name>A0A9C6U0Y4_ARADU</name>
<feature type="compositionally biased region" description="Basic and acidic residues" evidence="1">
    <location>
        <begin position="215"/>
        <end position="225"/>
    </location>
</feature>
<gene>
    <name evidence="3" type="primary">LOC127748482</name>
</gene>
<proteinExistence type="predicted"/>
<protein>
    <submittedName>
        <fullName evidence="3">Uncharacterized protein LOC127748482</fullName>
    </submittedName>
</protein>
<feature type="compositionally biased region" description="Basic and acidic residues" evidence="1">
    <location>
        <begin position="54"/>
        <end position="68"/>
    </location>
</feature>
<reference evidence="3" key="2">
    <citation type="submission" date="2025-08" db="UniProtKB">
        <authorList>
            <consortium name="RefSeq"/>
        </authorList>
    </citation>
    <scope>IDENTIFICATION</scope>
    <source>
        <tissue evidence="3">Whole plant</tissue>
    </source>
</reference>
<evidence type="ECO:0000313" key="3">
    <source>
        <dbReference type="RefSeq" id="XP_052119009.1"/>
    </source>
</evidence>
<dbReference type="KEGG" id="adu:127748482"/>
<evidence type="ECO:0000313" key="2">
    <source>
        <dbReference type="Proteomes" id="UP000515211"/>
    </source>
</evidence>
<reference evidence="2" key="1">
    <citation type="journal article" date="2016" name="Nat. Genet.">
        <title>The genome sequences of Arachis duranensis and Arachis ipaensis, the diploid ancestors of cultivated peanut.</title>
        <authorList>
            <person name="Bertioli D.J."/>
            <person name="Cannon S.B."/>
            <person name="Froenicke L."/>
            <person name="Huang G."/>
            <person name="Farmer A.D."/>
            <person name="Cannon E.K."/>
            <person name="Liu X."/>
            <person name="Gao D."/>
            <person name="Clevenger J."/>
            <person name="Dash S."/>
            <person name="Ren L."/>
            <person name="Moretzsohn M.C."/>
            <person name="Shirasawa K."/>
            <person name="Huang W."/>
            <person name="Vidigal B."/>
            <person name="Abernathy B."/>
            <person name="Chu Y."/>
            <person name="Niederhuth C.E."/>
            <person name="Umale P."/>
            <person name="Araujo A.C."/>
            <person name="Kozik A."/>
            <person name="Kim K.D."/>
            <person name="Burow M.D."/>
            <person name="Varshney R.K."/>
            <person name="Wang X."/>
            <person name="Zhang X."/>
            <person name="Barkley N."/>
            <person name="Guimaraes P.M."/>
            <person name="Isobe S."/>
            <person name="Guo B."/>
            <person name="Liao B."/>
            <person name="Stalker H.T."/>
            <person name="Schmitz R.J."/>
            <person name="Scheffler B.E."/>
            <person name="Leal-Bertioli S.C."/>
            <person name="Xun X."/>
            <person name="Jackson S.A."/>
            <person name="Michelmore R."/>
            <person name="Ozias-Akins P."/>
        </authorList>
    </citation>
    <scope>NUCLEOTIDE SEQUENCE [LARGE SCALE GENOMIC DNA]</scope>
    <source>
        <strain evidence="2">cv. V14167</strain>
    </source>
</reference>
<feature type="region of interest" description="Disordered" evidence="1">
    <location>
        <begin position="102"/>
        <end position="137"/>
    </location>
</feature>
<feature type="compositionally biased region" description="Acidic residues" evidence="1">
    <location>
        <begin position="277"/>
        <end position="290"/>
    </location>
</feature>
<sequence>MLANIGQDISELKNFRDDVRSTLRNHGEKLKWMEARVGELSQQAPKSTAMFPSDTEKNPKGEQKGVRWEECKAITTLKEVSEEDGIRPSEKEPEILKEGVEEAKQESETEQAKELQNKGMPETYQPKAPFPQRLGGGEKGKTYSRFYVVATEIRTRMYIQRDHPFCHPIDTQQFNPDMPYEFPLQWLHPYAPFHPSHDGPMPHQHPDQPADQADPEPKPMEEHIPEPVPEEDIPMEQISVSLSEPSSEEPLTASISGPASAGQTSSTSASAPPEIIEISDDEDEDPEECSDMVVISSDDDS</sequence>
<feature type="compositionally biased region" description="Basic and acidic residues" evidence="1">
    <location>
        <begin position="102"/>
        <end position="116"/>
    </location>
</feature>
<evidence type="ECO:0000256" key="1">
    <source>
        <dbReference type="SAM" id="MobiDB-lite"/>
    </source>
</evidence>